<dbReference type="Proteomes" id="UP000217257">
    <property type="component" value="Chromosome"/>
</dbReference>
<keyword evidence="2" id="KW-0732">Signal</keyword>
<name>A0A250JBB8_9BACT</name>
<feature type="region of interest" description="Disordered" evidence="1">
    <location>
        <begin position="23"/>
        <end position="84"/>
    </location>
</feature>
<evidence type="ECO:0008006" key="5">
    <source>
        <dbReference type="Google" id="ProtNLM"/>
    </source>
</evidence>
<feature type="compositionally biased region" description="Basic and acidic residues" evidence="1">
    <location>
        <begin position="47"/>
        <end position="75"/>
    </location>
</feature>
<dbReference type="RefSeq" id="WP_095988537.1">
    <property type="nucleotide sequence ID" value="NZ_CP022098.1"/>
</dbReference>
<evidence type="ECO:0000256" key="1">
    <source>
        <dbReference type="SAM" id="MobiDB-lite"/>
    </source>
</evidence>
<feature type="chain" id="PRO_5012400032" description="DUF5666 domain-containing protein" evidence="2">
    <location>
        <begin position="24"/>
        <end position="158"/>
    </location>
</feature>
<dbReference type="EMBL" id="CP022098">
    <property type="protein sequence ID" value="ATB40721.1"/>
    <property type="molecule type" value="Genomic_DNA"/>
</dbReference>
<sequence>MRKLMVMTVAALGVMVGYPTAEAKNAPQQQGSEAAKTQQGATDAEIDEAHRMNKEYDAAKAADKSGAKTQEEIGKVESVSGDSLTIRIPSKANRKMDRLKVDAQSKIVKDARPATISELKEGDEVRVSYKIVGNERQLVSVDATSAKAPAPVPEKKAP</sequence>
<proteinExistence type="predicted"/>
<protein>
    <recommendedName>
        <fullName evidence="5">DUF5666 domain-containing protein</fullName>
    </recommendedName>
</protein>
<dbReference type="AlphaFoldDB" id="A0A250JBB8"/>
<dbReference type="KEGG" id="cfus:CYFUS_006177"/>
<evidence type="ECO:0000256" key="2">
    <source>
        <dbReference type="SAM" id="SignalP"/>
    </source>
</evidence>
<feature type="compositionally biased region" description="Polar residues" evidence="1">
    <location>
        <begin position="26"/>
        <end position="41"/>
    </location>
</feature>
<evidence type="ECO:0000313" key="3">
    <source>
        <dbReference type="EMBL" id="ATB40721.1"/>
    </source>
</evidence>
<feature type="signal peptide" evidence="2">
    <location>
        <begin position="1"/>
        <end position="23"/>
    </location>
</feature>
<gene>
    <name evidence="3" type="ORF">CYFUS_006177</name>
</gene>
<accession>A0A250JBB8</accession>
<reference evidence="3 4" key="1">
    <citation type="submission" date="2017-06" db="EMBL/GenBank/DDBJ databases">
        <title>Sequencing and comparative analysis of myxobacterial genomes.</title>
        <authorList>
            <person name="Rupp O."/>
            <person name="Goesmann A."/>
            <person name="Sogaard-Andersen L."/>
        </authorList>
    </citation>
    <scope>NUCLEOTIDE SEQUENCE [LARGE SCALE GENOMIC DNA]</scope>
    <source>
        <strain evidence="3 4">DSM 52655</strain>
    </source>
</reference>
<evidence type="ECO:0000313" key="4">
    <source>
        <dbReference type="Proteomes" id="UP000217257"/>
    </source>
</evidence>
<organism evidence="3 4">
    <name type="scientific">Cystobacter fuscus</name>
    <dbReference type="NCBI Taxonomy" id="43"/>
    <lineage>
        <taxon>Bacteria</taxon>
        <taxon>Pseudomonadati</taxon>
        <taxon>Myxococcota</taxon>
        <taxon>Myxococcia</taxon>
        <taxon>Myxococcales</taxon>
        <taxon>Cystobacterineae</taxon>
        <taxon>Archangiaceae</taxon>
        <taxon>Cystobacter</taxon>
    </lineage>
</organism>